<dbReference type="EMBL" id="CP041659">
    <property type="protein sequence ID" value="QDP20432.1"/>
    <property type="molecule type" value="Genomic_DNA"/>
</dbReference>
<dbReference type="Gene3D" id="3.30.70.270">
    <property type="match status" value="1"/>
</dbReference>
<dbReference type="RefSeq" id="WP_147494880.1">
    <property type="nucleotide sequence ID" value="NZ_CP041659.1"/>
</dbReference>
<evidence type="ECO:0000256" key="1">
    <source>
        <dbReference type="ARBA" id="ARBA00012528"/>
    </source>
</evidence>
<dbReference type="SMART" id="SM00267">
    <property type="entry name" value="GGDEF"/>
    <property type="match status" value="1"/>
</dbReference>
<dbReference type="CDD" id="cd01949">
    <property type="entry name" value="GGDEF"/>
    <property type="match status" value="1"/>
</dbReference>
<keyword evidence="3" id="KW-0472">Membrane</keyword>
<proteinExistence type="predicted"/>
<dbReference type="NCBIfam" id="TIGR00254">
    <property type="entry name" value="GGDEF"/>
    <property type="match status" value="1"/>
</dbReference>
<dbReference type="GO" id="GO:0005886">
    <property type="term" value="C:plasma membrane"/>
    <property type="evidence" value="ECO:0007669"/>
    <property type="project" value="TreeGrafter"/>
</dbReference>
<dbReference type="Pfam" id="PF00990">
    <property type="entry name" value="GGDEF"/>
    <property type="match status" value="1"/>
</dbReference>
<evidence type="ECO:0000259" key="4">
    <source>
        <dbReference type="PROSITE" id="PS50887"/>
    </source>
</evidence>
<dbReference type="InterPro" id="IPR050469">
    <property type="entry name" value="Diguanylate_Cyclase"/>
</dbReference>
<dbReference type="Proteomes" id="UP000321857">
    <property type="component" value="Chromosome"/>
</dbReference>
<feature type="transmembrane region" description="Helical" evidence="3">
    <location>
        <begin position="183"/>
        <end position="205"/>
    </location>
</feature>
<dbReference type="GO" id="GO:0052621">
    <property type="term" value="F:diguanylate cyclase activity"/>
    <property type="evidence" value="ECO:0007669"/>
    <property type="project" value="UniProtKB-EC"/>
</dbReference>
<dbReference type="InterPro" id="IPR043128">
    <property type="entry name" value="Rev_trsase/Diguanyl_cyclase"/>
</dbReference>
<feature type="domain" description="GGDEF" evidence="4">
    <location>
        <begin position="278"/>
        <end position="413"/>
    </location>
</feature>
<evidence type="ECO:0000313" key="5">
    <source>
        <dbReference type="EMBL" id="QDP20432.1"/>
    </source>
</evidence>
<name>A0A516IU78_9SPHN</name>
<protein>
    <recommendedName>
        <fullName evidence="1">diguanylate cyclase</fullName>
        <ecNumber evidence="1">2.7.7.65</ecNumber>
    </recommendedName>
</protein>
<evidence type="ECO:0000313" key="6">
    <source>
        <dbReference type="Proteomes" id="UP000321857"/>
    </source>
</evidence>
<keyword evidence="3" id="KW-1133">Transmembrane helix</keyword>
<dbReference type="GO" id="GO:0043709">
    <property type="term" value="P:cell adhesion involved in single-species biofilm formation"/>
    <property type="evidence" value="ECO:0007669"/>
    <property type="project" value="TreeGrafter"/>
</dbReference>
<dbReference type="PANTHER" id="PTHR45138">
    <property type="entry name" value="REGULATORY COMPONENTS OF SENSORY TRANSDUCTION SYSTEM"/>
    <property type="match status" value="1"/>
</dbReference>
<dbReference type="GO" id="GO:1902201">
    <property type="term" value="P:negative regulation of bacterial-type flagellum-dependent cell motility"/>
    <property type="evidence" value="ECO:0007669"/>
    <property type="project" value="TreeGrafter"/>
</dbReference>
<keyword evidence="6" id="KW-1185">Reference proteome</keyword>
<dbReference type="InterPro" id="IPR000160">
    <property type="entry name" value="GGDEF_dom"/>
</dbReference>
<keyword evidence="3" id="KW-0812">Transmembrane</keyword>
<dbReference type="AlphaFoldDB" id="A0A516IU78"/>
<evidence type="ECO:0000256" key="3">
    <source>
        <dbReference type="SAM" id="Phobius"/>
    </source>
</evidence>
<dbReference type="KEGG" id="sxa:FMM02_10990"/>
<comment type="catalytic activity">
    <reaction evidence="2">
        <text>2 GTP = 3',3'-c-di-GMP + 2 diphosphate</text>
        <dbReference type="Rhea" id="RHEA:24898"/>
        <dbReference type="ChEBI" id="CHEBI:33019"/>
        <dbReference type="ChEBI" id="CHEBI:37565"/>
        <dbReference type="ChEBI" id="CHEBI:58805"/>
        <dbReference type="EC" id="2.7.7.65"/>
    </reaction>
</comment>
<dbReference type="SUPFAM" id="SSF55073">
    <property type="entry name" value="Nucleotide cyclase"/>
    <property type="match status" value="1"/>
</dbReference>
<dbReference type="FunFam" id="3.30.70.270:FF:000001">
    <property type="entry name" value="Diguanylate cyclase domain protein"/>
    <property type="match status" value="1"/>
</dbReference>
<dbReference type="PROSITE" id="PS50887">
    <property type="entry name" value="GGDEF"/>
    <property type="match status" value="1"/>
</dbReference>
<organism evidence="5 6">
    <name type="scientific">Sphingomonas xanthus</name>
    <dbReference type="NCBI Taxonomy" id="2594473"/>
    <lineage>
        <taxon>Bacteria</taxon>
        <taxon>Pseudomonadati</taxon>
        <taxon>Pseudomonadota</taxon>
        <taxon>Alphaproteobacteria</taxon>
        <taxon>Sphingomonadales</taxon>
        <taxon>Sphingomonadaceae</taxon>
        <taxon>Sphingomonas</taxon>
    </lineage>
</organism>
<dbReference type="PANTHER" id="PTHR45138:SF9">
    <property type="entry name" value="DIGUANYLATE CYCLASE DGCM-RELATED"/>
    <property type="match status" value="1"/>
</dbReference>
<accession>A0A516IU78</accession>
<evidence type="ECO:0000256" key="2">
    <source>
        <dbReference type="ARBA" id="ARBA00034247"/>
    </source>
</evidence>
<reference evidence="5 6" key="1">
    <citation type="submission" date="2019-07" db="EMBL/GenBank/DDBJ databases">
        <title>Sphingomonas AE3 Genome sequencing and assembly.</title>
        <authorList>
            <person name="Kim H."/>
        </authorList>
    </citation>
    <scope>NUCLEOTIDE SEQUENCE [LARGE SCALE GENOMIC DNA]</scope>
    <source>
        <strain evidence="5 6">AE3</strain>
    </source>
</reference>
<dbReference type="OrthoDB" id="9812260at2"/>
<feature type="transmembrane region" description="Helical" evidence="3">
    <location>
        <begin position="16"/>
        <end position="36"/>
    </location>
</feature>
<sequence length="416" mass="45976">MTIEGKSALPSFPKTIVAASIGAIILMLGISSYMTWHLGEQIRTSVRSQTKILTAAERLEHYGSVLELSIKAVVATGDPEAAARYRAVQPQLRETLKELRTNLEPSAVTTVATSNVNSADLALTAREFQALDLASRGRLDEAKELIHGEDYNRYLKIYYGSIAEIEQRATEHFMSSERRLDSYLTAILTLSLASFLFLIVGTFAAGRPARSWARELKLSQERTETALVDLRSAQELLKAANQNLFEQARVDALTGVQSRRKFNEDVENVIPRALQDGESYSLIMCDVDNFKLYNDNYGHLAGDEVLRSIADAFKAASRYDDQVYRYGGEEFVLLLKSTSLEAGKVSAERFRAAIEAMQIPHVGNKMGIVTVSMGLAQIEAGRGLSIGRWVELADKALYEAKRSGRNRVENVASLAA</sequence>
<dbReference type="InterPro" id="IPR029787">
    <property type="entry name" value="Nucleotide_cyclase"/>
</dbReference>
<dbReference type="EC" id="2.7.7.65" evidence="1"/>
<gene>
    <name evidence="5" type="ORF">FMM02_10990</name>
</gene>